<evidence type="ECO:0000256" key="3">
    <source>
        <dbReference type="ARBA" id="ARBA00022801"/>
    </source>
</evidence>
<keyword evidence="3 14" id="KW-0378">Hydrolase</keyword>
<feature type="binding site" evidence="13">
    <location>
        <position position="240"/>
    </location>
    <ligand>
        <name>Mn(2+)</name>
        <dbReference type="ChEBI" id="CHEBI:29035"/>
        <label>1</label>
    </ligand>
</feature>
<evidence type="ECO:0000313" key="15">
    <source>
        <dbReference type="EMBL" id="TXS94055.1"/>
    </source>
</evidence>
<comment type="cofactor">
    <cofactor evidence="13">
        <name>Mn(2+)</name>
        <dbReference type="ChEBI" id="CHEBI:29035"/>
    </cofactor>
    <text evidence="13">Binds 2 manganese ions per subunit.</text>
</comment>
<proteinExistence type="inferred from homology"/>
<evidence type="ECO:0000313" key="16">
    <source>
        <dbReference type="Proteomes" id="UP000321039"/>
    </source>
</evidence>
<feature type="binding site" evidence="13">
    <location>
        <position position="135"/>
    </location>
    <ligand>
        <name>Mn(2+)</name>
        <dbReference type="ChEBI" id="CHEBI:29035"/>
        <label>1</label>
    </ligand>
</feature>
<dbReference type="PIRSF" id="PIRSF036979">
    <property type="entry name" value="Arginase"/>
    <property type="match status" value="1"/>
</dbReference>
<evidence type="ECO:0000256" key="2">
    <source>
        <dbReference type="ARBA" id="ARBA00022723"/>
    </source>
</evidence>
<evidence type="ECO:0000256" key="1">
    <source>
        <dbReference type="ARBA" id="ARBA00009227"/>
    </source>
</evidence>
<dbReference type="PROSITE" id="PS01053">
    <property type="entry name" value="ARGINASE_1"/>
    <property type="match status" value="1"/>
</dbReference>
<dbReference type="GO" id="GO:0033389">
    <property type="term" value="P:putrescine biosynthetic process from arginine, via agmatine"/>
    <property type="evidence" value="ECO:0007669"/>
    <property type="project" value="TreeGrafter"/>
</dbReference>
<feature type="binding site" evidence="13">
    <location>
        <position position="160"/>
    </location>
    <ligand>
        <name>Mn(2+)</name>
        <dbReference type="ChEBI" id="CHEBI:29035"/>
        <label>1</label>
    </ligand>
</feature>
<evidence type="ECO:0000256" key="9">
    <source>
        <dbReference type="ARBA" id="ARBA00054406"/>
    </source>
</evidence>
<dbReference type="GO" id="GO:0046872">
    <property type="term" value="F:metal ion binding"/>
    <property type="evidence" value="ECO:0007669"/>
    <property type="project" value="UniProtKB-KW"/>
</dbReference>
<dbReference type="InterPro" id="IPR006035">
    <property type="entry name" value="Ureohydrolase"/>
</dbReference>
<dbReference type="InterPro" id="IPR005925">
    <property type="entry name" value="Agmatinase-rel"/>
</dbReference>
<dbReference type="NCBIfam" id="TIGR01230">
    <property type="entry name" value="agmatinase"/>
    <property type="match status" value="1"/>
</dbReference>
<reference evidence="15 16" key="1">
    <citation type="submission" date="2019-08" db="EMBL/GenBank/DDBJ databases">
        <title>Parahaliea maris sp. nov., isolated from the surface seawater.</title>
        <authorList>
            <person name="Liu Y."/>
        </authorList>
    </citation>
    <scope>NUCLEOTIDE SEQUENCE [LARGE SCALE GENOMIC DNA]</scope>
    <source>
        <strain evidence="15 16">HSLHS9</strain>
    </source>
</reference>
<dbReference type="Pfam" id="PF00491">
    <property type="entry name" value="Arginase"/>
    <property type="match status" value="1"/>
</dbReference>
<sequence length="314" mass="33676">MSHHDDPATTGTAVPLDHHSMYANIFTFAGLPLSRDLADDSVDAVVFGVPYDLGTSGRPGARSGPAGVRQASANLRWEECRWPWNFALGDKLSAIDYGDVIFAGGDSEDMLAQVQATASAIVAAGKTPVAIGGDHFATLPLLRGAVEHHGKLALIHFDAHTDTYDEDEKYNHGCMFHRAPKEGLLDPSRSVQVGIRTEYERDDHEYLVLDAHTVNGQSVETTIAAIRERVGDTPAYLTFDIDCLDPAFAPGTGTPVIGGLSSSQALRILEGIADLNIVAFDVMEISPAYDHAQITSLAGATLALQFLYMRASRG</sequence>
<dbReference type="Gene3D" id="3.40.800.10">
    <property type="entry name" value="Ureohydrolase domain"/>
    <property type="match status" value="1"/>
</dbReference>
<keyword evidence="2 13" id="KW-0479">Metal-binding</keyword>
<organism evidence="15 16">
    <name type="scientific">Parahaliea maris</name>
    <dbReference type="NCBI Taxonomy" id="2716870"/>
    <lineage>
        <taxon>Bacteria</taxon>
        <taxon>Pseudomonadati</taxon>
        <taxon>Pseudomonadota</taxon>
        <taxon>Gammaproteobacteria</taxon>
        <taxon>Cellvibrionales</taxon>
        <taxon>Halieaceae</taxon>
        <taxon>Parahaliea</taxon>
    </lineage>
</organism>
<keyword evidence="6" id="KW-0620">Polyamine biosynthesis</keyword>
<dbReference type="SUPFAM" id="SSF52768">
    <property type="entry name" value="Arginase/deacetylase"/>
    <property type="match status" value="1"/>
</dbReference>
<keyword evidence="4" id="KW-0661">Putrescine biosynthesis</keyword>
<dbReference type="GO" id="GO:0008295">
    <property type="term" value="P:spermidine biosynthetic process"/>
    <property type="evidence" value="ECO:0007669"/>
    <property type="project" value="UniProtKB-KW"/>
</dbReference>
<dbReference type="CDD" id="cd11592">
    <property type="entry name" value="Agmatinase_PAH"/>
    <property type="match status" value="1"/>
</dbReference>
<keyword evidence="7 13" id="KW-0464">Manganese</keyword>
<evidence type="ECO:0000256" key="13">
    <source>
        <dbReference type="PIRSR" id="PIRSR036979-1"/>
    </source>
</evidence>
<keyword evidence="16" id="KW-1185">Reference proteome</keyword>
<dbReference type="EMBL" id="VRZA01000003">
    <property type="protein sequence ID" value="TXS94055.1"/>
    <property type="molecule type" value="Genomic_DNA"/>
</dbReference>
<feature type="binding site" evidence="13">
    <location>
        <position position="242"/>
    </location>
    <ligand>
        <name>Mn(2+)</name>
        <dbReference type="ChEBI" id="CHEBI:29035"/>
        <label>1</label>
    </ligand>
</feature>
<dbReference type="PANTHER" id="PTHR11358">
    <property type="entry name" value="ARGINASE/AGMATINASE"/>
    <property type="match status" value="1"/>
</dbReference>
<evidence type="ECO:0000256" key="8">
    <source>
        <dbReference type="ARBA" id="ARBA00050304"/>
    </source>
</evidence>
<evidence type="ECO:0000256" key="7">
    <source>
        <dbReference type="ARBA" id="ARBA00023211"/>
    </source>
</evidence>
<comment type="caution">
    <text evidence="15">The sequence shown here is derived from an EMBL/GenBank/DDBJ whole genome shotgun (WGS) entry which is preliminary data.</text>
</comment>
<gene>
    <name evidence="15" type="primary">speB</name>
    <name evidence="15" type="ORF">FV139_10615</name>
</gene>
<evidence type="ECO:0000256" key="14">
    <source>
        <dbReference type="RuleBase" id="RU003684"/>
    </source>
</evidence>
<evidence type="ECO:0000256" key="11">
    <source>
        <dbReference type="ARBA" id="ARBA00067513"/>
    </source>
</evidence>
<dbReference type="RefSeq" id="WP_148068397.1">
    <property type="nucleotide sequence ID" value="NZ_VRZA01000003.1"/>
</dbReference>
<dbReference type="GO" id="GO:0008783">
    <property type="term" value="F:agmatinase activity"/>
    <property type="evidence" value="ECO:0007669"/>
    <property type="project" value="UniProtKB-EC"/>
</dbReference>
<evidence type="ECO:0000256" key="5">
    <source>
        <dbReference type="ARBA" id="ARBA00023066"/>
    </source>
</evidence>
<accession>A0A5C8ZZP1</accession>
<comment type="function">
    <text evidence="9">Catalyzes the formation of putrescine from agmatine.</text>
</comment>
<evidence type="ECO:0000256" key="12">
    <source>
        <dbReference type="ARBA" id="ARBA00082423"/>
    </source>
</evidence>
<dbReference type="InterPro" id="IPR020855">
    <property type="entry name" value="Ureohydrolase_Mn_BS"/>
</dbReference>
<comment type="catalytic activity">
    <reaction evidence="8">
        <text>agmatine + H2O = urea + putrescine</text>
        <dbReference type="Rhea" id="RHEA:13929"/>
        <dbReference type="ChEBI" id="CHEBI:15377"/>
        <dbReference type="ChEBI" id="CHEBI:16199"/>
        <dbReference type="ChEBI" id="CHEBI:58145"/>
        <dbReference type="ChEBI" id="CHEBI:326268"/>
        <dbReference type="EC" id="3.5.3.11"/>
    </reaction>
</comment>
<feature type="binding site" evidence="13">
    <location>
        <position position="162"/>
    </location>
    <ligand>
        <name>Mn(2+)</name>
        <dbReference type="ChEBI" id="CHEBI:29035"/>
        <label>1</label>
    </ligand>
</feature>
<protein>
    <recommendedName>
        <fullName evidence="11">Agmatinase</fullName>
        <ecNumber evidence="10">3.5.3.11</ecNumber>
    </recommendedName>
    <alternativeName>
        <fullName evidence="12">Agmatine ureohydrolase</fullName>
    </alternativeName>
</protein>
<dbReference type="FunFam" id="3.40.800.10:FF:000001">
    <property type="entry name" value="Agmatinase"/>
    <property type="match status" value="1"/>
</dbReference>
<comment type="similarity">
    <text evidence="1">Belongs to the arginase family. Agmatinase subfamily.</text>
</comment>
<dbReference type="NCBIfam" id="NF002564">
    <property type="entry name" value="PRK02190.1"/>
    <property type="match status" value="1"/>
</dbReference>
<dbReference type="EC" id="3.5.3.11" evidence="10"/>
<name>A0A5C8ZZP1_9GAMM</name>
<evidence type="ECO:0000256" key="6">
    <source>
        <dbReference type="ARBA" id="ARBA00023115"/>
    </source>
</evidence>
<dbReference type="PROSITE" id="PS51409">
    <property type="entry name" value="ARGINASE_2"/>
    <property type="match status" value="1"/>
</dbReference>
<dbReference type="AlphaFoldDB" id="A0A5C8ZZP1"/>
<evidence type="ECO:0000256" key="4">
    <source>
        <dbReference type="ARBA" id="ARBA00023023"/>
    </source>
</evidence>
<dbReference type="PANTHER" id="PTHR11358:SF26">
    <property type="entry name" value="GUANIDINO ACID HYDROLASE, MITOCHONDRIAL"/>
    <property type="match status" value="1"/>
</dbReference>
<dbReference type="PRINTS" id="PR00116">
    <property type="entry name" value="ARGINASE"/>
</dbReference>
<evidence type="ECO:0000256" key="10">
    <source>
        <dbReference type="ARBA" id="ARBA00066392"/>
    </source>
</evidence>
<keyword evidence="5" id="KW-0745">Spermidine biosynthesis</keyword>
<feature type="binding site" evidence="13">
    <location>
        <position position="158"/>
    </location>
    <ligand>
        <name>Mn(2+)</name>
        <dbReference type="ChEBI" id="CHEBI:29035"/>
        <label>1</label>
    </ligand>
</feature>
<dbReference type="Proteomes" id="UP000321039">
    <property type="component" value="Unassembled WGS sequence"/>
</dbReference>
<dbReference type="InterPro" id="IPR023696">
    <property type="entry name" value="Ureohydrolase_dom_sf"/>
</dbReference>